<proteinExistence type="predicted"/>
<organism evidence="9 10">
    <name type="scientific">Kroppenstedtia sanguinis</name>
    <dbReference type="NCBI Taxonomy" id="1380684"/>
    <lineage>
        <taxon>Bacteria</taxon>
        <taxon>Bacillati</taxon>
        <taxon>Bacillota</taxon>
        <taxon>Bacilli</taxon>
        <taxon>Bacillales</taxon>
        <taxon>Thermoactinomycetaceae</taxon>
        <taxon>Kroppenstedtia</taxon>
    </lineage>
</organism>
<evidence type="ECO:0000256" key="7">
    <source>
        <dbReference type="ARBA" id="ARBA00023136"/>
    </source>
</evidence>
<name>A0ABW4C8D3_9BACL</name>
<evidence type="ECO:0000256" key="6">
    <source>
        <dbReference type="ARBA" id="ARBA00022989"/>
    </source>
</evidence>
<evidence type="ECO:0000259" key="8">
    <source>
        <dbReference type="Pfam" id="PF12019"/>
    </source>
</evidence>
<protein>
    <submittedName>
        <fullName evidence="9">GspH/FimT family pseudopilin</fullName>
    </submittedName>
</protein>
<gene>
    <name evidence="9" type="ORF">ACFQ4Y_07570</name>
</gene>
<keyword evidence="3" id="KW-0488">Methylation</keyword>
<evidence type="ECO:0000313" key="9">
    <source>
        <dbReference type="EMBL" id="MFD1426793.1"/>
    </source>
</evidence>
<keyword evidence="6" id="KW-1133">Transmembrane helix</keyword>
<evidence type="ECO:0000256" key="1">
    <source>
        <dbReference type="ARBA" id="ARBA00004377"/>
    </source>
</evidence>
<keyword evidence="2" id="KW-1003">Cell membrane</keyword>
<dbReference type="InterPro" id="IPR022346">
    <property type="entry name" value="T2SS_GspH"/>
</dbReference>
<dbReference type="SUPFAM" id="SSF54523">
    <property type="entry name" value="Pili subunits"/>
    <property type="match status" value="1"/>
</dbReference>
<comment type="subcellular location">
    <subcellularLocation>
        <location evidence="1">Cell inner membrane</location>
        <topology evidence="1">Single-pass membrane protein</topology>
    </subcellularLocation>
</comment>
<comment type="caution">
    <text evidence="9">The sequence shown here is derived from an EMBL/GenBank/DDBJ whole genome shotgun (WGS) entry which is preliminary data.</text>
</comment>
<evidence type="ECO:0000256" key="5">
    <source>
        <dbReference type="ARBA" id="ARBA00022692"/>
    </source>
</evidence>
<evidence type="ECO:0000256" key="4">
    <source>
        <dbReference type="ARBA" id="ARBA00022519"/>
    </source>
</evidence>
<feature type="domain" description="General secretion pathway GspH" evidence="8">
    <location>
        <begin position="52"/>
        <end position="137"/>
    </location>
</feature>
<dbReference type="EMBL" id="JBHTNU010000005">
    <property type="protein sequence ID" value="MFD1426793.1"/>
    <property type="molecule type" value="Genomic_DNA"/>
</dbReference>
<evidence type="ECO:0000256" key="2">
    <source>
        <dbReference type="ARBA" id="ARBA00022475"/>
    </source>
</evidence>
<evidence type="ECO:0000256" key="3">
    <source>
        <dbReference type="ARBA" id="ARBA00022481"/>
    </source>
</evidence>
<accession>A0ABW4C8D3</accession>
<dbReference type="InterPro" id="IPR045584">
    <property type="entry name" value="Pilin-like"/>
</dbReference>
<reference evidence="10" key="1">
    <citation type="journal article" date="2019" name="Int. J. Syst. Evol. Microbiol.">
        <title>The Global Catalogue of Microorganisms (GCM) 10K type strain sequencing project: providing services to taxonomists for standard genome sequencing and annotation.</title>
        <authorList>
            <consortium name="The Broad Institute Genomics Platform"/>
            <consortium name="The Broad Institute Genome Sequencing Center for Infectious Disease"/>
            <person name="Wu L."/>
            <person name="Ma J."/>
        </authorList>
    </citation>
    <scope>NUCLEOTIDE SEQUENCE [LARGE SCALE GENOMIC DNA]</scope>
    <source>
        <strain evidence="10">S1</strain>
    </source>
</reference>
<keyword evidence="5" id="KW-0812">Transmembrane</keyword>
<dbReference type="Pfam" id="PF12019">
    <property type="entry name" value="GspH"/>
    <property type="match status" value="1"/>
</dbReference>
<keyword evidence="10" id="KW-1185">Reference proteome</keyword>
<dbReference type="Proteomes" id="UP001597282">
    <property type="component" value="Unassembled WGS sequence"/>
</dbReference>
<sequence>MGIKRGWRGEEGWSLVELSLTLILAGLITSLALPAFAQWGDRLEQEQFMELFSEDIRLAQREASVREEVTFLQVDTKGGVYSIHRGEERLREEKVPARYRLESNYPSHRLVFQPSGQARGGTFRLKKNGKTVGRIVVQVASGRPRVEVVP</sequence>
<evidence type="ECO:0000313" key="10">
    <source>
        <dbReference type="Proteomes" id="UP001597282"/>
    </source>
</evidence>
<keyword evidence="4" id="KW-0997">Cell inner membrane</keyword>
<keyword evidence="7" id="KW-0472">Membrane</keyword>